<reference evidence="9" key="2">
    <citation type="journal article" date="2021" name="Microbiome">
        <title>Successional dynamics and alternative stable states in a saline activated sludge microbial community over 9 years.</title>
        <authorList>
            <person name="Wang Y."/>
            <person name="Ye J."/>
            <person name="Ju F."/>
            <person name="Liu L."/>
            <person name="Boyd J.A."/>
            <person name="Deng Y."/>
            <person name="Parks D.H."/>
            <person name="Jiang X."/>
            <person name="Yin X."/>
            <person name="Woodcroft B.J."/>
            <person name="Tyson G.W."/>
            <person name="Hugenholtz P."/>
            <person name="Polz M.F."/>
            <person name="Zhang T."/>
        </authorList>
    </citation>
    <scope>NUCLEOTIDE SEQUENCE</scope>
    <source>
        <strain evidence="9">HKST-UBA16</strain>
    </source>
</reference>
<dbReference type="PROSITE" id="PS00573">
    <property type="entry name" value="PYRIDINE_REDOX_2"/>
    <property type="match status" value="1"/>
</dbReference>
<sequence length="310" mass="33698">MDNIKHYDIIIIGSGPAGLTAAIYSARANLKTLVLAGDSFGGQLMTTTLVENYPGFVKGVVGPELMTTMIKQAQNQGAELIYKTATKVDFSDKEKKLVSTAEADYTASAVVIATGSSPRTLDIPGEKEFWGKGVSTCATCDGAFYKDKTVAVVGGGDSAMEEAIFLTRFAKKVYVIHRRDEFRASKVMQDRLFENEKIKVIWNTEVKEILGGSTVTELKIFNNRKNTISSLQVDGLFLAIGHIPNSQIFEGQVDSDERGYIMVTDHTHTSVEGVFVSGDVHDHHYQQAITAAGMGSMAAIDAEKWLAAQK</sequence>
<comment type="similarity">
    <text evidence="6">Belongs to the class-II pyridine nucleotide-disulfide oxidoreductase family.</text>
</comment>
<evidence type="ECO:0000313" key="10">
    <source>
        <dbReference type="Proteomes" id="UP000748332"/>
    </source>
</evidence>
<comment type="cofactor">
    <cofactor evidence="7">
        <name>FAD</name>
        <dbReference type="ChEBI" id="CHEBI:57692"/>
    </cofactor>
    <text evidence="7">Binds 1 FAD per subunit.</text>
</comment>
<dbReference type="PRINTS" id="PR00469">
    <property type="entry name" value="PNDRDTASEII"/>
</dbReference>
<keyword evidence="7" id="KW-0521">NADP</keyword>
<dbReference type="Proteomes" id="UP000748332">
    <property type="component" value="Unassembled WGS sequence"/>
</dbReference>
<comment type="catalytic activity">
    <reaction evidence="6">
        <text>[thioredoxin]-dithiol + NADP(+) = [thioredoxin]-disulfide + NADPH + H(+)</text>
        <dbReference type="Rhea" id="RHEA:20345"/>
        <dbReference type="Rhea" id="RHEA-COMP:10698"/>
        <dbReference type="Rhea" id="RHEA-COMP:10700"/>
        <dbReference type="ChEBI" id="CHEBI:15378"/>
        <dbReference type="ChEBI" id="CHEBI:29950"/>
        <dbReference type="ChEBI" id="CHEBI:50058"/>
        <dbReference type="ChEBI" id="CHEBI:57783"/>
        <dbReference type="ChEBI" id="CHEBI:58349"/>
        <dbReference type="EC" id="1.8.1.9"/>
    </reaction>
</comment>
<feature type="domain" description="FAD/NAD(P)-binding" evidence="8">
    <location>
        <begin position="7"/>
        <end position="295"/>
    </location>
</feature>
<dbReference type="InterPro" id="IPR005982">
    <property type="entry name" value="Thioredox_Rdtase"/>
</dbReference>
<evidence type="ECO:0000256" key="6">
    <source>
        <dbReference type="RuleBase" id="RU003880"/>
    </source>
</evidence>
<evidence type="ECO:0000256" key="5">
    <source>
        <dbReference type="ARBA" id="ARBA00023284"/>
    </source>
</evidence>
<dbReference type="EC" id="1.8.1.9" evidence="6"/>
<keyword evidence="3 6" id="KW-0560">Oxidoreductase</keyword>
<dbReference type="PRINTS" id="PR00368">
    <property type="entry name" value="FADPNR"/>
</dbReference>
<dbReference type="InterPro" id="IPR023753">
    <property type="entry name" value="FAD/NAD-binding_dom"/>
</dbReference>
<comment type="caution">
    <text evidence="9">The sequence shown here is derived from an EMBL/GenBank/DDBJ whole genome shotgun (WGS) entry which is preliminary data.</text>
</comment>
<keyword evidence="5 6" id="KW-0676">Redox-active center</keyword>
<dbReference type="Gene3D" id="3.50.50.60">
    <property type="entry name" value="FAD/NAD(P)-binding domain"/>
    <property type="match status" value="2"/>
</dbReference>
<dbReference type="InterPro" id="IPR008255">
    <property type="entry name" value="Pyr_nucl-diS_OxRdtase_2_AS"/>
</dbReference>
<gene>
    <name evidence="9" type="primary">trxB</name>
    <name evidence="9" type="ORF">KC622_00340</name>
</gene>
<dbReference type="GO" id="GO:0004791">
    <property type="term" value="F:thioredoxin-disulfide reductase (NADPH) activity"/>
    <property type="evidence" value="ECO:0007669"/>
    <property type="project" value="UniProtKB-UniRule"/>
</dbReference>
<proteinExistence type="inferred from homology"/>
<accession>A0A955HYG3</accession>
<dbReference type="EMBL" id="JAGQLM010000015">
    <property type="protein sequence ID" value="MCA9374759.1"/>
    <property type="molecule type" value="Genomic_DNA"/>
</dbReference>
<evidence type="ECO:0000256" key="7">
    <source>
        <dbReference type="RuleBase" id="RU003881"/>
    </source>
</evidence>
<evidence type="ECO:0000256" key="3">
    <source>
        <dbReference type="ARBA" id="ARBA00023002"/>
    </source>
</evidence>
<evidence type="ECO:0000256" key="2">
    <source>
        <dbReference type="ARBA" id="ARBA00022827"/>
    </source>
</evidence>
<protein>
    <recommendedName>
        <fullName evidence="6">Thioredoxin reductase</fullName>
        <ecNumber evidence="6">1.8.1.9</ecNumber>
    </recommendedName>
</protein>
<name>A0A955HYG3_9BACT</name>
<dbReference type="InterPro" id="IPR036188">
    <property type="entry name" value="FAD/NAD-bd_sf"/>
</dbReference>
<comment type="subunit">
    <text evidence="6">Homodimer.</text>
</comment>
<dbReference type="SUPFAM" id="SSF51905">
    <property type="entry name" value="FAD/NAD(P)-binding domain"/>
    <property type="match status" value="1"/>
</dbReference>
<dbReference type="Pfam" id="PF07992">
    <property type="entry name" value="Pyr_redox_2"/>
    <property type="match status" value="1"/>
</dbReference>
<keyword evidence="4" id="KW-1015">Disulfide bond</keyword>
<evidence type="ECO:0000313" key="9">
    <source>
        <dbReference type="EMBL" id="MCA9374759.1"/>
    </source>
</evidence>
<dbReference type="GO" id="GO:0005737">
    <property type="term" value="C:cytoplasm"/>
    <property type="evidence" value="ECO:0007669"/>
    <property type="project" value="InterPro"/>
</dbReference>
<dbReference type="PANTHER" id="PTHR48105">
    <property type="entry name" value="THIOREDOXIN REDUCTASE 1-RELATED-RELATED"/>
    <property type="match status" value="1"/>
</dbReference>
<organism evidence="9 10">
    <name type="scientific">Candidatus Dojkabacteria bacterium</name>
    <dbReference type="NCBI Taxonomy" id="2099670"/>
    <lineage>
        <taxon>Bacteria</taxon>
        <taxon>Candidatus Dojkabacteria</taxon>
    </lineage>
</organism>
<dbReference type="GO" id="GO:0019430">
    <property type="term" value="P:removal of superoxide radicals"/>
    <property type="evidence" value="ECO:0007669"/>
    <property type="project" value="UniProtKB-UniRule"/>
</dbReference>
<keyword evidence="2 6" id="KW-0274">FAD</keyword>
<keyword evidence="1 6" id="KW-0285">Flavoprotein</keyword>
<evidence type="ECO:0000256" key="1">
    <source>
        <dbReference type="ARBA" id="ARBA00022630"/>
    </source>
</evidence>
<dbReference type="InterPro" id="IPR050097">
    <property type="entry name" value="Ferredoxin-NADP_redctase_2"/>
</dbReference>
<reference evidence="9" key="1">
    <citation type="submission" date="2020-04" db="EMBL/GenBank/DDBJ databases">
        <authorList>
            <person name="Zhang T."/>
        </authorList>
    </citation>
    <scope>NUCLEOTIDE SEQUENCE</scope>
    <source>
        <strain evidence="9">HKST-UBA16</strain>
    </source>
</reference>
<dbReference type="AlphaFoldDB" id="A0A955HYG3"/>
<evidence type="ECO:0000259" key="8">
    <source>
        <dbReference type="Pfam" id="PF07992"/>
    </source>
</evidence>
<evidence type="ECO:0000256" key="4">
    <source>
        <dbReference type="ARBA" id="ARBA00023157"/>
    </source>
</evidence>
<dbReference type="NCBIfam" id="TIGR01292">
    <property type="entry name" value="TRX_reduct"/>
    <property type="match status" value="1"/>
</dbReference>